<organism evidence="7 8">
    <name type="scientific">Propioniciclava flava</name>
    <dbReference type="NCBI Taxonomy" id="2072026"/>
    <lineage>
        <taxon>Bacteria</taxon>
        <taxon>Bacillati</taxon>
        <taxon>Actinomycetota</taxon>
        <taxon>Actinomycetes</taxon>
        <taxon>Propionibacteriales</taxon>
        <taxon>Propionibacteriaceae</taxon>
        <taxon>Propioniciclava</taxon>
    </lineage>
</organism>
<dbReference type="GO" id="GO:0008909">
    <property type="term" value="F:isochorismate synthase activity"/>
    <property type="evidence" value="ECO:0007669"/>
    <property type="project" value="UniProtKB-EC"/>
</dbReference>
<comment type="catalytic activity">
    <reaction evidence="1">
        <text>chorismate = isochorismate</text>
        <dbReference type="Rhea" id="RHEA:18985"/>
        <dbReference type="ChEBI" id="CHEBI:29748"/>
        <dbReference type="ChEBI" id="CHEBI:29780"/>
        <dbReference type="EC" id="5.4.4.2"/>
    </reaction>
</comment>
<keyword evidence="8" id="KW-1185">Reference proteome</keyword>
<dbReference type="SUPFAM" id="SSF56322">
    <property type="entry name" value="ADC synthase"/>
    <property type="match status" value="1"/>
</dbReference>
<evidence type="ECO:0000256" key="2">
    <source>
        <dbReference type="ARBA" id="ARBA00005297"/>
    </source>
</evidence>
<dbReference type="InterPro" id="IPR015890">
    <property type="entry name" value="Chorismate_C"/>
</dbReference>
<evidence type="ECO:0000256" key="4">
    <source>
        <dbReference type="ARBA" id="ARBA00023235"/>
    </source>
</evidence>
<dbReference type="InterPro" id="IPR004561">
    <property type="entry name" value="IsoChor_synthase"/>
</dbReference>
<dbReference type="NCBIfam" id="TIGR00543">
    <property type="entry name" value="isochor_syn"/>
    <property type="match status" value="1"/>
</dbReference>
<comment type="similarity">
    <text evidence="2">Belongs to the isochorismate synthase family.</text>
</comment>
<protein>
    <recommendedName>
        <fullName evidence="3">isochorismate synthase</fullName>
        <ecNumber evidence="3">5.4.4.2</ecNumber>
    </recommendedName>
    <alternativeName>
        <fullName evidence="5">Isochorismate mutase</fullName>
    </alternativeName>
</protein>
<feature type="domain" description="Chorismate-utilising enzyme C-terminal" evidence="6">
    <location>
        <begin position="467"/>
        <end position="716"/>
    </location>
</feature>
<comment type="caution">
    <text evidence="7">The sequence shown here is derived from an EMBL/GenBank/DDBJ whole genome shotgun (WGS) entry which is preliminary data.</text>
</comment>
<evidence type="ECO:0000256" key="1">
    <source>
        <dbReference type="ARBA" id="ARBA00000799"/>
    </source>
</evidence>
<accession>A0A4Q2EIS3</accession>
<evidence type="ECO:0000313" key="7">
    <source>
        <dbReference type="EMBL" id="RXW33033.1"/>
    </source>
</evidence>
<sequence>MGFGGHVGHAGGFPGEHLLPGQAVVGEVEGVLQHADRLGRLGGDDGRILQGERFDVVVVGDLVDYTPAFGVLGGVFPGQEENLPGPLVAGLTGQQRRTIACVEAAHVGVGLHEPGVLPRRDRQVAHHVERVPAARCPAADHADHDLWHRPDQALHFEDVQASGTGWVDLFASGGRIGGRVRTVGFVAVAVAAADALVAARTERPPAIFRRRAVAGEDDGADIGGHPGMVESPVELIDGVGAERVADLGAIERHPDGRQVMPLLVHGTVVGDVGEIEAFDGAPPGRIKRVAHGRPAYDRTIGIGLRPGATVDFPLVIPTPPTVSAAPVVCTVAEPLEDSLRRGVPLVWATGADAERRALLGWGEAARFTAHGAQRFTDLDAGFTTFLARTSRAVVSGGVTAPVAFVTTSFADDSATASVLIVPALLGVWQDGVLTVVANAPDTSGALPPVSAPAEFEELDLRPGTLTREGFRCAVAAAVQRLAVGDLEKVVLARDLEATASRPLDVSALLTRLQRANPQSYTFHVDGMVGSSPEMLAAVDGRHVRSQALAGSAPVSGDLTLDDVTATRLASSGKDHAEHAYAAASVAEKLATVAAVRRSDPHVIRLPRIMHLATDITGELREPASALAVAGVLHPSAAVCGTPTALAASVLAELEGFDRGRYAGPVGWLDASGAGEFAIALRCGQVEQHGTGIRLYAGGGIVAGSDPSEELAETARKFLPMYEALSPVDRP</sequence>
<gene>
    <name evidence="7" type="ORF">C1706_04020</name>
</gene>
<evidence type="ECO:0000256" key="3">
    <source>
        <dbReference type="ARBA" id="ARBA00012824"/>
    </source>
</evidence>
<dbReference type="Pfam" id="PF00425">
    <property type="entry name" value="Chorismate_bind"/>
    <property type="match status" value="1"/>
</dbReference>
<dbReference type="EMBL" id="PPCV01000002">
    <property type="protein sequence ID" value="RXW33033.1"/>
    <property type="molecule type" value="Genomic_DNA"/>
</dbReference>
<keyword evidence="4" id="KW-0413">Isomerase</keyword>
<dbReference type="EC" id="5.4.4.2" evidence="3"/>
<dbReference type="Gene3D" id="3.60.120.10">
    <property type="entry name" value="Anthranilate synthase"/>
    <property type="match status" value="1"/>
</dbReference>
<dbReference type="AlphaFoldDB" id="A0A4Q2EIS3"/>
<evidence type="ECO:0000259" key="6">
    <source>
        <dbReference type="Pfam" id="PF00425"/>
    </source>
</evidence>
<proteinExistence type="inferred from homology"/>
<dbReference type="PANTHER" id="PTHR42839:SF2">
    <property type="entry name" value="ISOCHORISMATE SYNTHASE ENTC"/>
    <property type="match status" value="1"/>
</dbReference>
<dbReference type="Proteomes" id="UP000290624">
    <property type="component" value="Unassembled WGS sequence"/>
</dbReference>
<dbReference type="PANTHER" id="PTHR42839">
    <property type="entry name" value="ISOCHORISMATE SYNTHASE ENTC"/>
    <property type="match status" value="1"/>
</dbReference>
<reference evidence="7 8" key="1">
    <citation type="submission" date="2018-01" db="EMBL/GenBank/DDBJ databases">
        <title>Lactibacter flavus gen. nov., sp. nov., a novel bacterium of the family Propionibacteriaceae isolated from raw milk and dairy products.</title>
        <authorList>
            <person name="Wenning M."/>
            <person name="Breitenwieser F."/>
            <person name="Huptas C."/>
            <person name="von Neubeck M."/>
            <person name="Busse H.-J."/>
            <person name="Scherer S."/>
        </authorList>
    </citation>
    <scope>NUCLEOTIDE SEQUENCE [LARGE SCALE GENOMIC DNA]</scope>
    <source>
        <strain evidence="7 8">VG341</strain>
    </source>
</reference>
<name>A0A4Q2EIS3_9ACTN</name>
<evidence type="ECO:0000256" key="5">
    <source>
        <dbReference type="ARBA" id="ARBA00041564"/>
    </source>
</evidence>
<evidence type="ECO:0000313" key="8">
    <source>
        <dbReference type="Proteomes" id="UP000290624"/>
    </source>
</evidence>
<dbReference type="InterPro" id="IPR005801">
    <property type="entry name" value="ADC_synthase"/>
</dbReference>